<protein>
    <submittedName>
        <fullName evidence="1">Uncharacterized protein</fullName>
    </submittedName>
</protein>
<dbReference type="AlphaFoldDB" id="A0A9Q3BU80"/>
<comment type="caution">
    <text evidence="1">The sequence shown here is derived from an EMBL/GenBank/DDBJ whole genome shotgun (WGS) entry which is preliminary data.</text>
</comment>
<evidence type="ECO:0000313" key="2">
    <source>
        <dbReference type="Proteomes" id="UP000765509"/>
    </source>
</evidence>
<gene>
    <name evidence="1" type="ORF">O181_010610</name>
</gene>
<accession>A0A9Q3BU80</accession>
<keyword evidence="2" id="KW-1185">Reference proteome</keyword>
<dbReference type="Proteomes" id="UP000765509">
    <property type="component" value="Unassembled WGS sequence"/>
</dbReference>
<organism evidence="1 2">
    <name type="scientific">Austropuccinia psidii MF-1</name>
    <dbReference type="NCBI Taxonomy" id="1389203"/>
    <lineage>
        <taxon>Eukaryota</taxon>
        <taxon>Fungi</taxon>
        <taxon>Dikarya</taxon>
        <taxon>Basidiomycota</taxon>
        <taxon>Pucciniomycotina</taxon>
        <taxon>Pucciniomycetes</taxon>
        <taxon>Pucciniales</taxon>
        <taxon>Sphaerophragmiaceae</taxon>
        <taxon>Austropuccinia</taxon>
    </lineage>
</organism>
<proteinExistence type="predicted"/>
<dbReference type="EMBL" id="AVOT02002591">
    <property type="protein sequence ID" value="MBW0470895.1"/>
    <property type="molecule type" value="Genomic_DNA"/>
</dbReference>
<evidence type="ECO:0000313" key="1">
    <source>
        <dbReference type="EMBL" id="MBW0470895.1"/>
    </source>
</evidence>
<sequence length="173" mass="20021">MHKFIEKILNPPSDGDYGFHALEKGLSLLSPQKEKSGREVRQNLIGEIDRNRNYYNKMLGGAVEMDKIRDNLMAKDITRMDSWLIRWDHGPILTNTYKCIFVFFHADWQNFPPQTFLPTLLSSCGVSIMHQISLGHINGNHWILIIFNEHDIGKLPLPELPPQWPWANSRQSA</sequence>
<reference evidence="1" key="1">
    <citation type="submission" date="2021-03" db="EMBL/GenBank/DDBJ databases">
        <title>Draft genome sequence of rust myrtle Austropuccinia psidii MF-1, a brazilian biotype.</title>
        <authorList>
            <person name="Quecine M.C."/>
            <person name="Pachon D.M.R."/>
            <person name="Bonatelli M.L."/>
            <person name="Correr F.H."/>
            <person name="Franceschini L.M."/>
            <person name="Leite T.F."/>
            <person name="Margarido G.R.A."/>
            <person name="Almeida C.A."/>
            <person name="Ferrarezi J.A."/>
            <person name="Labate C.A."/>
        </authorList>
    </citation>
    <scope>NUCLEOTIDE SEQUENCE</scope>
    <source>
        <strain evidence="1">MF-1</strain>
    </source>
</reference>
<dbReference type="CDD" id="cd22744">
    <property type="entry name" value="OTU"/>
    <property type="match status" value="1"/>
</dbReference>
<dbReference type="OrthoDB" id="2379842at2759"/>
<name>A0A9Q3BU80_9BASI</name>